<dbReference type="EC" id="2.7.2.1" evidence="9"/>
<dbReference type="AlphaFoldDB" id="A0A7C9P4T3"/>
<dbReference type="GO" id="GO:0000287">
    <property type="term" value="F:magnesium ion binding"/>
    <property type="evidence" value="ECO:0007669"/>
    <property type="project" value="UniProtKB-UniRule"/>
</dbReference>
<dbReference type="Proteomes" id="UP000483432">
    <property type="component" value="Unassembled WGS sequence"/>
</dbReference>
<feature type="site" description="Transition state stabilizer" evidence="9">
    <location>
        <position position="195"/>
    </location>
</feature>
<feature type="binding site" evidence="9">
    <location>
        <begin position="237"/>
        <end position="239"/>
    </location>
    <ligand>
        <name>ATP</name>
        <dbReference type="ChEBI" id="CHEBI:30616"/>
    </ligand>
</feature>
<dbReference type="EMBL" id="JAAFGW010000094">
    <property type="protein sequence ID" value="NDP48223.1"/>
    <property type="molecule type" value="Genomic_DNA"/>
</dbReference>
<dbReference type="GO" id="GO:0005829">
    <property type="term" value="C:cytosol"/>
    <property type="evidence" value="ECO:0007669"/>
    <property type="project" value="TreeGrafter"/>
</dbReference>
<feature type="active site" description="Proton donor/acceptor" evidence="9">
    <location>
        <position position="103"/>
    </location>
</feature>
<feature type="binding site" evidence="9">
    <location>
        <position position="46"/>
    </location>
    <ligand>
        <name>substrate</name>
    </ligand>
</feature>
<keyword evidence="5 9" id="KW-0547">Nucleotide-binding</keyword>
<comment type="function">
    <text evidence="9">Catalyzes the formation of acetyl phosphate from acetate and ATP. Can also catalyze the reverse reaction.</text>
</comment>
<keyword evidence="2 9" id="KW-0963">Cytoplasm</keyword>
<reference evidence="11 12" key="1">
    <citation type="submission" date="2019-09" db="EMBL/GenBank/DDBJ databases">
        <title>H2 Metabolism Revealed by Metagenomic Analysis in Subglacial Sediment of East Antarctica.</title>
        <authorList>
            <person name="Yang Z."/>
            <person name="Zhang Y."/>
            <person name="Lv Y."/>
            <person name="Yan W."/>
            <person name="Xiao X."/>
            <person name="Sun B."/>
            <person name="Ma H."/>
        </authorList>
    </citation>
    <scope>NUCLEOTIDE SEQUENCE [LARGE SCALE GENOMIC DNA]</scope>
    <source>
        <strain evidence="11">Bin2_2</strain>
    </source>
</reference>
<dbReference type="GO" id="GO:0005524">
    <property type="term" value="F:ATP binding"/>
    <property type="evidence" value="ECO:0007669"/>
    <property type="project" value="UniProtKB-KW"/>
</dbReference>
<organism evidence="11 12">
    <name type="scientific">Sulfuriferula multivorans</name>
    <dbReference type="NCBI Taxonomy" id="1559896"/>
    <lineage>
        <taxon>Bacteria</taxon>
        <taxon>Pseudomonadati</taxon>
        <taxon>Pseudomonadota</taxon>
        <taxon>Betaproteobacteria</taxon>
        <taxon>Nitrosomonadales</taxon>
        <taxon>Sulfuricellaceae</taxon>
        <taxon>Sulfuriferula</taxon>
    </lineage>
</organism>
<comment type="caution">
    <text evidence="9">Lacks conserved residue(s) required for the propagation of feature annotation.</text>
</comment>
<evidence type="ECO:0000256" key="5">
    <source>
        <dbReference type="ARBA" id="ARBA00022741"/>
    </source>
</evidence>
<dbReference type="PRINTS" id="PR00471">
    <property type="entry name" value="ACETATEKNASE"/>
</dbReference>
<comment type="cofactor">
    <cofactor evidence="9">
        <name>Mg(2+)</name>
        <dbReference type="ChEBI" id="CHEBI:18420"/>
    </cofactor>
    <cofactor evidence="9">
        <name>Mn(2+)</name>
        <dbReference type="ChEBI" id="CHEBI:29035"/>
    </cofactor>
    <text evidence="9">Mg(2+). Can also accept Mn(2+).</text>
</comment>
<protein>
    <recommendedName>
        <fullName evidence="9">Acetate kinase</fullName>
        <ecNumber evidence="9">2.7.2.1</ecNumber>
    </recommendedName>
    <alternativeName>
        <fullName evidence="9">Acetokinase</fullName>
    </alternativeName>
</protein>
<comment type="subunit">
    <text evidence="9">Homodimer.</text>
</comment>
<dbReference type="NCBIfam" id="TIGR00016">
    <property type="entry name" value="ackA"/>
    <property type="match status" value="1"/>
</dbReference>
<evidence type="ECO:0000256" key="7">
    <source>
        <dbReference type="ARBA" id="ARBA00022840"/>
    </source>
</evidence>
<dbReference type="Pfam" id="PF00871">
    <property type="entry name" value="Acetate_kinase"/>
    <property type="match status" value="1"/>
</dbReference>
<evidence type="ECO:0000256" key="8">
    <source>
        <dbReference type="ARBA" id="ARBA00022842"/>
    </source>
</evidence>
<dbReference type="Gene3D" id="3.30.420.40">
    <property type="match status" value="2"/>
</dbReference>
<keyword evidence="8 9" id="KW-0460">Magnesium</keyword>
<dbReference type="GO" id="GO:0008776">
    <property type="term" value="F:acetate kinase activity"/>
    <property type="evidence" value="ECO:0007669"/>
    <property type="project" value="UniProtKB-UniRule"/>
</dbReference>
<comment type="pathway">
    <text evidence="9">Metabolic intermediate biosynthesis; acetyl-CoA biosynthesis; acetyl-CoA from acetate: step 1/2.</text>
</comment>
<comment type="catalytic activity">
    <reaction evidence="9">
        <text>acetate + ATP = acetyl phosphate + ADP</text>
        <dbReference type="Rhea" id="RHEA:11352"/>
        <dbReference type="ChEBI" id="CHEBI:22191"/>
        <dbReference type="ChEBI" id="CHEBI:30089"/>
        <dbReference type="ChEBI" id="CHEBI:30616"/>
        <dbReference type="ChEBI" id="CHEBI:456216"/>
        <dbReference type="EC" id="2.7.2.1"/>
    </reaction>
</comment>
<comment type="caution">
    <text evidence="11">The sequence shown here is derived from an EMBL/GenBank/DDBJ whole genome shotgun (WGS) entry which is preliminary data.</text>
</comment>
<keyword evidence="6 9" id="KW-0418">Kinase</keyword>
<dbReference type="HAMAP" id="MF_00020">
    <property type="entry name" value="Acetate_kinase"/>
    <property type="match status" value="1"/>
</dbReference>
<evidence type="ECO:0000256" key="1">
    <source>
        <dbReference type="ARBA" id="ARBA00008748"/>
    </source>
</evidence>
<dbReference type="PANTHER" id="PTHR21060:SF21">
    <property type="entry name" value="ACETATE KINASE"/>
    <property type="match status" value="1"/>
</dbReference>
<sequence>MGLGPMCVALMATFRHSRMRMTRAKLMKLYPVMVQMEKFAGGKLTRVVHGGPLYCEPQRITVDMVEELRRLSPFDPEHLPQEILLTEAFHTRFPDLPQVACFDTAFHHDLPRVARMLPIPRRFEERGVRRYGFHGLSYAFLMEELARVAGAETARGRVILAHLGNGASLAAVRNGQSMDTSMGFTPAAGVPMSTRSGDLDPGLVWYLARTEKMDAKQFNEMVNSQSGLLGMSETSSDMRDLLELEMQDVRAAEAVALFCYQVKKWIGAYAAALGGLDTLVFAGGIGEYAPTVRARICEGLGFLGIELDEKRNTANEGVISKGASRVAVRVMHTDEEVMIAKSVCRVLNLPIERVNEHGQHNENT</sequence>
<dbReference type="GO" id="GO:0006083">
    <property type="term" value="P:acetate metabolic process"/>
    <property type="evidence" value="ECO:0007669"/>
    <property type="project" value="TreeGrafter"/>
</dbReference>
<evidence type="ECO:0000313" key="12">
    <source>
        <dbReference type="Proteomes" id="UP000483432"/>
    </source>
</evidence>
<evidence type="ECO:0000256" key="10">
    <source>
        <dbReference type="RuleBase" id="RU003835"/>
    </source>
</evidence>
<name>A0A7C9P4T3_9PROT</name>
<evidence type="ECO:0000256" key="4">
    <source>
        <dbReference type="ARBA" id="ARBA00022723"/>
    </source>
</evidence>
<dbReference type="InterPro" id="IPR023865">
    <property type="entry name" value="Aliphatic_acid_kinase_CS"/>
</dbReference>
<dbReference type="InterPro" id="IPR004372">
    <property type="entry name" value="Ac/propionate_kinase"/>
</dbReference>
<evidence type="ECO:0000256" key="6">
    <source>
        <dbReference type="ARBA" id="ARBA00022777"/>
    </source>
</evidence>
<keyword evidence="7 9" id="KW-0067">ATP-binding</keyword>
<evidence type="ECO:0000256" key="2">
    <source>
        <dbReference type="ARBA" id="ARBA00022490"/>
    </source>
</evidence>
<dbReference type="PANTHER" id="PTHR21060">
    <property type="entry name" value="ACETATE KINASE"/>
    <property type="match status" value="1"/>
</dbReference>
<comment type="similarity">
    <text evidence="1 9 10">Belongs to the acetokinase family.</text>
</comment>
<evidence type="ECO:0000313" key="11">
    <source>
        <dbReference type="EMBL" id="NDP48223.1"/>
    </source>
</evidence>
<keyword evidence="3 9" id="KW-0808">Transferase</keyword>
<dbReference type="PROSITE" id="PS01076">
    <property type="entry name" value="ACETATE_KINASE_2"/>
    <property type="match status" value="1"/>
</dbReference>
<feature type="site" description="Transition state stabilizer" evidence="9">
    <location>
        <position position="134"/>
    </location>
</feature>
<gene>
    <name evidence="9" type="primary">ackA</name>
    <name evidence="11" type="ORF">GZ085_07500</name>
</gene>
<keyword evidence="4 9" id="KW-0479">Metal-binding</keyword>
<accession>A0A7C9P4T3</accession>
<dbReference type="SUPFAM" id="SSF53067">
    <property type="entry name" value="Actin-like ATPase domain"/>
    <property type="match status" value="2"/>
</dbReference>
<evidence type="ECO:0000256" key="3">
    <source>
        <dbReference type="ARBA" id="ARBA00022679"/>
    </source>
</evidence>
<comment type="subcellular location">
    <subcellularLocation>
        <location evidence="9">Cytoplasm</location>
    </subcellularLocation>
</comment>
<evidence type="ECO:0000256" key="9">
    <source>
        <dbReference type="HAMAP-Rule" id="MF_00020"/>
    </source>
</evidence>
<feature type="binding site" evidence="9">
    <location>
        <position position="335"/>
    </location>
    <ligand>
        <name>Mg(2+)</name>
        <dbReference type="ChEBI" id="CHEBI:18420"/>
    </ligand>
</feature>
<dbReference type="UniPathway" id="UPA00340">
    <property type="reaction ID" value="UER00458"/>
</dbReference>
<dbReference type="GO" id="GO:0006085">
    <property type="term" value="P:acetyl-CoA biosynthetic process"/>
    <property type="evidence" value="ECO:0007669"/>
    <property type="project" value="UniProtKB-UniRule"/>
</dbReference>
<proteinExistence type="inferred from homology"/>
<feature type="binding site" evidence="9">
    <location>
        <begin position="162"/>
        <end position="166"/>
    </location>
    <ligand>
        <name>ATP</name>
        <dbReference type="ChEBI" id="CHEBI:30616"/>
    </ligand>
</feature>
<dbReference type="InterPro" id="IPR043129">
    <property type="entry name" value="ATPase_NBD"/>
</dbReference>
<dbReference type="InterPro" id="IPR000890">
    <property type="entry name" value="Aliphatic_acid_kin_short-chain"/>
</dbReference>
<dbReference type="PIRSF" id="PIRSF000722">
    <property type="entry name" value="Acetate_prop_kin"/>
    <property type="match status" value="1"/>
</dbReference>